<dbReference type="Proteomes" id="UP000033483">
    <property type="component" value="Unassembled WGS sequence"/>
</dbReference>
<protein>
    <recommendedName>
        <fullName evidence="4">Aldehyde dehydrogenase</fullName>
    </recommendedName>
</protein>
<evidence type="ECO:0000313" key="8">
    <source>
        <dbReference type="EMBL" id="KKA29327.1"/>
    </source>
</evidence>
<feature type="active site" evidence="5">
    <location>
        <position position="256"/>
    </location>
</feature>
<sequence>MSSSLEYTSWDETLAIHQTLSATFASGLTRSLKWRKWQLKQLWWLVTDNQPAISAAMAADLRRHEIESVAFDISNLQKDIQKTLAALESYARDDRITDSGLLMRFVCRARVRKEPLGVSLIIGAWNFPFLLLLQPLIAALAAGCCVLLKPSELADASQRLIVDLVARYLDPRAVRVVTGAGPEMARMLAEVKFDQIFFTGSTGVGRRVAEAAARKLTPVVLELGGQDPAIVCRSAHVDLSAKRIALSKFMNGGQICLSVNHVFVDPEIHDEFVERLKYWTQHFASGGDKGTDGGMCKIVNERNYKRLAGLLESTKGEVFRANVPEIEGVMTPAVITGIDNNDPILSEELFGPFCPVIKASSSEAIKFTNARPRPLALYIFSNDKSEVNHIMDTTISGGVTINDAILHYSVPTAPFGGVGDSGYGAYHGVHGFLAFSHRRTVITVPRWLESLLAGRYPPYDVAKRGKFAVKNSGGFRRGETMEDQHEKDGWIYRVKELFVKEKKVPDSAESVSSEVPIKGHN</sequence>
<reference evidence="8 9" key="1">
    <citation type="submission" date="2015-03" db="EMBL/GenBank/DDBJ databases">
        <authorList>
            <person name="Radwan O."/>
            <person name="Al-Naeli F.A."/>
            <person name="Rendon G.A."/>
            <person name="Fields C."/>
        </authorList>
    </citation>
    <scope>NUCLEOTIDE SEQUENCE [LARGE SCALE GENOMIC DNA]</scope>
    <source>
        <strain evidence="8">CR-DP1</strain>
    </source>
</reference>
<dbReference type="GO" id="GO:0005737">
    <property type="term" value="C:cytoplasm"/>
    <property type="evidence" value="ECO:0007669"/>
    <property type="project" value="TreeGrafter"/>
</dbReference>
<accession>A0A0F4ZFN6</accession>
<dbReference type="InterPro" id="IPR016162">
    <property type="entry name" value="Ald_DH_N"/>
</dbReference>
<keyword evidence="6" id="KW-0812">Transmembrane</keyword>
<dbReference type="AlphaFoldDB" id="A0A0F4ZFN6"/>
<dbReference type="Gene3D" id="3.40.605.10">
    <property type="entry name" value="Aldehyde Dehydrogenase, Chain A, domain 1"/>
    <property type="match status" value="1"/>
</dbReference>
<evidence type="ECO:0000256" key="6">
    <source>
        <dbReference type="SAM" id="Phobius"/>
    </source>
</evidence>
<gene>
    <name evidence="8" type="ORF">TD95_005022</name>
</gene>
<feature type="transmembrane region" description="Helical" evidence="6">
    <location>
        <begin position="118"/>
        <end position="142"/>
    </location>
</feature>
<evidence type="ECO:0000256" key="5">
    <source>
        <dbReference type="PIRSR" id="PIRSR036492-1"/>
    </source>
</evidence>
<dbReference type="PIRSF" id="PIRSF036492">
    <property type="entry name" value="ALDH"/>
    <property type="match status" value="1"/>
</dbReference>
<evidence type="ECO:0000259" key="7">
    <source>
        <dbReference type="Pfam" id="PF00171"/>
    </source>
</evidence>
<name>A0A0F4ZFN6_9PEZI</name>
<evidence type="ECO:0000256" key="4">
    <source>
        <dbReference type="PIRNR" id="PIRNR036492"/>
    </source>
</evidence>
<evidence type="ECO:0000256" key="2">
    <source>
        <dbReference type="ARBA" id="ARBA00022746"/>
    </source>
</evidence>
<keyword evidence="6" id="KW-0472">Membrane</keyword>
<dbReference type="Pfam" id="PF00171">
    <property type="entry name" value="Aldedh"/>
    <property type="match status" value="1"/>
</dbReference>
<dbReference type="InterPro" id="IPR016163">
    <property type="entry name" value="Ald_DH_C"/>
</dbReference>
<evidence type="ECO:0000256" key="1">
    <source>
        <dbReference type="ARBA" id="ARBA00009986"/>
    </source>
</evidence>
<proteinExistence type="inferred from homology"/>
<keyword evidence="2" id="KW-0125">Carotenoid biosynthesis</keyword>
<dbReference type="OrthoDB" id="440325at2759"/>
<keyword evidence="9" id="KW-1185">Reference proteome</keyword>
<organism evidence="8 9">
    <name type="scientific">Thielaviopsis punctulata</name>
    <dbReference type="NCBI Taxonomy" id="72032"/>
    <lineage>
        <taxon>Eukaryota</taxon>
        <taxon>Fungi</taxon>
        <taxon>Dikarya</taxon>
        <taxon>Ascomycota</taxon>
        <taxon>Pezizomycotina</taxon>
        <taxon>Sordariomycetes</taxon>
        <taxon>Hypocreomycetidae</taxon>
        <taxon>Microascales</taxon>
        <taxon>Ceratocystidaceae</taxon>
        <taxon>Thielaviopsis</taxon>
    </lineage>
</organism>
<feature type="active site" evidence="5">
    <location>
        <position position="222"/>
    </location>
</feature>
<evidence type="ECO:0000256" key="3">
    <source>
        <dbReference type="ARBA" id="ARBA00023002"/>
    </source>
</evidence>
<comment type="caution">
    <text evidence="8">The sequence shown here is derived from an EMBL/GenBank/DDBJ whole genome shotgun (WGS) entry which is preliminary data.</text>
</comment>
<dbReference type="GO" id="GO:0006081">
    <property type="term" value="P:aldehyde metabolic process"/>
    <property type="evidence" value="ECO:0007669"/>
    <property type="project" value="InterPro"/>
</dbReference>
<feature type="domain" description="Aldehyde dehydrogenase" evidence="7">
    <location>
        <begin position="34"/>
        <end position="441"/>
    </location>
</feature>
<dbReference type="InterPro" id="IPR015590">
    <property type="entry name" value="Aldehyde_DH_dom"/>
</dbReference>
<dbReference type="GO" id="GO:0016117">
    <property type="term" value="P:carotenoid biosynthetic process"/>
    <property type="evidence" value="ECO:0007669"/>
    <property type="project" value="UniProtKB-KW"/>
</dbReference>
<dbReference type="PANTHER" id="PTHR43570">
    <property type="entry name" value="ALDEHYDE DEHYDROGENASE"/>
    <property type="match status" value="1"/>
</dbReference>
<dbReference type="SUPFAM" id="SSF53720">
    <property type="entry name" value="ALDH-like"/>
    <property type="match status" value="1"/>
</dbReference>
<dbReference type="PANTHER" id="PTHR43570:SF16">
    <property type="entry name" value="ALDEHYDE DEHYDROGENASE TYPE III, ISOFORM Q"/>
    <property type="match status" value="1"/>
</dbReference>
<evidence type="ECO:0000313" key="9">
    <source>
        <dbReference type="Proteomes" id="UP000033483"/>
    </source>
</evidence>
<keyword evidence="3 4" id="KW-0560">Oxidoreductase</keyword>
<dbReference type="FunFam" id="3.40.605.10:FF:000004">
    <property type="entry name" value="Aldehyde dehydrogenase"/>
    <property type="match status" value="1"/>
</dbReference>
<dbReference type="Gene3D" id="3.40.309.10">
    <property type="entry name" value="Aldehyde Dehydrogenase, Chain A, domain 2"/>
    <property type="match status" value="1"/>
</dbReference>
<keyword evidence="6" id="KW-1133">Transmembrane helix</keyword>
<dbReference type="GO" id="GO:0004029">
    <property type="term" value="F:aldehyde dehydrogenase (NAD+) activity"/>
    <property type="evidence" value="ECO:0007669"/>
    <property type="project" value="TreeGrafter"/>
</dbReference>
<dbReference type="InterPro" id="IPR012394">
    <property type="entry name" value="Aldehyde_DH_NAD(P)"/>
</dbReference>
<comment type="similarity">
    <text evidence="1 4">Belongs to the aldehyde dehydrogenase family.</text>
</comment>
<dbReference type="InterPro" id="IPR016161">
    <property type="entry name" value="Ald_DH/histidinol_DH"/>
</dbReference>
<dbReference type="EMBL" id="LAEV01000896">
    <property type="protein sequence ID" value="KKA29327.1"/>
    <property type="molecule type" value="Genomic_DNA"/>
</dbReference>